<dbReference type="GO" id="GO:0000828">
    <property type="term" value="F:inositol hexakisphosphate kinase activity"/>
    <property type="evidence" value="ECO:0007669"/>
    <property type="project" value="TreeGrafter"/>
</dbReference>
<dbReference type="InterPro" id="IPR033379">
    <property type="entry name" value="Acid_Pase_AS"/>
</dbReference>
<evidence type="ECO:0000256" key="11">
    <source>
        <dbReference type="ARBA" id="ARBA00023136"/>
    </source>
</evidence>
<name>A0A673ZBN0_SALTR</name>
<evidence type="ECO:0000259" key="17">
    <source>
        <dbReference type="Pfam" id="PF18086"/>
    </source>
</evidence>
<evidence type="ECO:0000256" key="12">
    <source>
        <dbReference type="ARBA" id="ARBA00033696"/>
    </source>
</evidence>
<reference evidence="18" key="1">
    <citation type="submission" date="2025-08" db="UniProtKB">
        <authorList>
            <consortium name="Ensembl"/>
        </authorList>
    </citation>
    <scope>IDENTIFICATION</scope>
</reference>
<comment type="subcellular location">
    <subcellularLocation>
        <location evidence="1">Cell membrane</location>
    </subcellularLocation>
    <subcellularLocation>
        <location evidence="2 15">Cytoplasm</location>
        <location evidence="2 15">Cytosol</location>
    </subcellularLocation>
</comment>
<dbReference type="OMA" id="CANRSPH"/>
<dbReference type="EC" id="2.7.4.24" evidence="15"/>
<dbReference type="GO" id="GO:0005524">
    <property type="term" value="F:ATP binding"/>
    <property type="evidence" value="ECO:0007669"/>
    <property type="project" value="UniProtKB-KW"/>
</dbReference>
<evidence type="ECO:0000256" key="9">
    <source>
        <dbReference type="ARBA" id="ARBA00022777"/>
    </source>
</evidence>
<evidence type="ECO:0000256" key="10">
    <source>
        <dbReference type="ARBA" id="ARBA00022840"/>
    </source>
</evidence>
<dbReference type="InterPro" id="IPR029033">
    <property type="entry name" value="His_PPase_superfam"/>
</dbReference>
<evidence type="ECO:0000256" key="1">
    <source>
        <dbReference type="ARBA" id="ARBA00004236"/>
    </source>
</evidence>
<keyword evidence="11" id="KW-0472">Membrane</keyword>
<dbReference type="FunFam" id="3.40.50.1240:FF:000013">
    <property type="entry name" value="Inositol hexakisphosphate and diphosphoinositol-pentakisphosphate kinase"/>
    <property type="match status" value="1"/>
</dbReference>
<proteinExistence type="inferred from homology"/>
<keyword evidence="4" id="KW-1003">Cell membrane</keyword>
<evidence type="ECO:0000256" key="2">
    <source>
        <dbReference type="ARBA" id="ARBA00004514"/>
    </source>
</evidence>
<dbReference type="Gene3D" id="3.30.470.20">
    <property type="entry name" value="ATP-grasp fold, B domain"/>
    <property type="match status" value="1"/>
</dbReference>
<evidence type="ECO:0000256" key="14">
    <source>
        <dbReference type="ARBA" id="ARBA00037056"/>
    </source>
</evidence>
<keyword evidence="10 15" id="KW-0067">ATP-binding</keyword>
<gene>
    <name evidence="18" type="primary">PPIP5K1</name>
    <name evidence="18" type="synonym">LOC115166931</name>
</gene>
<feature type="domain" description="VIP1 N-terminal" evidence="17">
    <location>
        <begin position="56"/>
        <end position="145"/>
    </location>
</feature>
<feature type="region of interest" description="Disordered" evidence="16">
    <location>
        <begin position="889"/>
        <end position="925"/>
    </location>
</feature>
<keyword evidence="19" id="KW-1185">Reference proteome</keyword>
<comment type="similarity">
    <text evidence="3 15">Belongs to the histidine acid phosphatase family. VIP1 subfamily.</text>
</comment>
<dbReference type="GeneTree" id="ENSGT00390000009048"/>
<dbReference type="Proteomes" id="UP000472277">
    <property type="component" value="Chromosome 29"/>
</dbReference>
<comment type="catalytic activity">
    <reaction evidence="12">
        <text>5-diphospho-1D-myo-inositol 1,2,3,4,6-pentakisphosphate + ATP + H(+) = 1,5-bis(diphospho)-1D-myo-inositol 2,3,4,6-tetrakisphosphate + ADP</text>
        <dbReference type="Rhea" id="RHEA:10276"/>
        <dbReference type="ChEBI" id="CHEBI:15378"/>
        <dbReference type="ChEBI" id="CHEBI:30616"/>
        <dbReference type="ChEBI" id="CHEBI:58628"/>
        <dbReference type="ChEBI" id="CHEBI:77983"/>
        <dbReference type="ChEBI" id="CHEBI:456216"/>
        <dbReference type="EC" id="2.7.4.24"/>
    </reaction>
    <physiologicalReaction direction="left-to-right" evidence="12">
        <dbReference type="Rhea" id="RHEA:10277"/>
    </physiologicalReaction>
</comment>
<evidence type="ECO:0000256" key="8">
    <source>
        <dbReference type="ARBA" id="ARBA00022741"/>
    </source>
</evidence>
<dbReference type="CDD" id="cd07061">
    <property type="entry name" value="HP_HAP_like"/>
    <property type="match status" value="1"/>
</dbReference>
<dbReference type="FunFam" id="3.40.50.11950:FF:000003">
    <property type="entry name" value="Inositol hexakisphosphate and diphosphoinositol-pentakisphosphate kinase"/>
    <property type="match status" value="1"/>
</dbReference>
<dbReference type="GO" id="GO:0005829">
    <property type="term" value="C:cytosol"/>
    <property type="evidence" value="ECO:0007669"/>
    <property type="project" value="UniProtKB-SubCell"/>
</dbReference>
<protein>
    <recommendedName>
        <fullName evidence="15">Inositol hexakisphosphate and diphosphoinositol-pentakisphosphate kinase</fullName>
        <ecNumber evidence="15">2.7.4.24</ecNumber>
    </recommendedName>
</protein>
<dbReference type="AlphaFoldDB" id="A0A673ZBN0"/>
<accession>A0A673ZBN0</accession>
<evidence type="ECO:0000256" key="16">
    <source>
        <dbReference type="SAM" id="MobiDB-lite"/>
    </source>
</evidence>
<dbReference type="SUPFAM" id="SSF56059">
    <property type="entry name" value="Glutathione synthetase ATP-binding domain-like"/>
    <property type="match status" value="1"/>
</dbReference>
<keyword evidence="8 15" id="KW-0547">Nucleotide-binding</keyword>
<organism evidence="18 19">
    <name type="scientific">Salmo trutta</name>
    <name type="common">Brown trout</name>
    <dbReference type="NCBI Taxonomy" id="8032"/>
    <lineage>
        <taxon>Eukaryota</taxon>
        <taxon>Metazoa</taxon>
        <taxon>Chordata</taxon>
        <taxon>Craniata</taxon>
        <taxon>Vertebrata</taxon>
        <taxon>Euteleostomi</taxon>
        <taxon>Actinopterygii</taxon>
        <taxon>Neopterygii</taxon>
        <taxon>Teleostei</taxon>
        <taxon>Protacanthopterygii</taxon>
        <taxon>Salmoniformes</taxon>
        <taxon>Salmonidae</taxon>
        <taxon>Salmoninae</taxon>
        <taxon>Salmo</taxon>
    </lineage>
</organism>
<dbReference type="InterPro" id="IPR037446">
    <property type="entry name" value="His_Pase_VIP1"/>
</dbReference>
<comment type="function">
    <text evidence="15">Bifunctional inositol kinase that acts in concert with the IP6K kinases to synthesize the diphosphate group-containing inositol pyrophosphates diphosphoinositol pentakisphosphate, PP-InsP5, and bis-diphosphoinositol tetrakisphosphate, (PP)2-InsP4. PP-InsP5 and (PP)2-InsP4, also respectively called InsP7 and InsP8, may regulate a variety of cellular processes, including apoptosis, vesicle trafficking, cytoskeletal dynamics, and exocytosis. Phosphorylates inositol hexakisphosphate (InsP6).</text>
</comment>
<reference evidence="18" key="2">
    <citation type="submission" date="2025-09" db="UniProtKB">
        <authorList>
            <consortium name="Ensembl"/>
        </authorList>
    </citation>
    <scope>IDENTIFICATION</scope>
</reference>
<keyword evidence="9 15" id="KW-0418">Kinase</keyword>
<evidence type="ECO:0000256" key="3">
    <source>
        <dbReference type="ARBA" id="ARBA00005609"/>
    </source>
</evidence>
<evidence type="ECO:0000313" key="19">
    <source>
        <dbReference type="Proteomes" id="UP000472277"/>
    </source>
</evidence>
<dbReference type="InterPro" id="IPR040557">
    <property type="entry name" value="VIP1_N"/>
</dbReference>
<keyword evidence="7 15" id="KW-0808">Transferase</keyword>
<dbReference type="Gene3D" id="3.40.50.1240">
    <property type="entry name" value="Phosphoglycerate mutase-like"/>
    <property type="match status" value="1"/>
</dbReference>
<dbReference type="Pfam" id="PF00328">
    <property type="entry name" value="His_Phos_2"/>
    <property type="match status" value="1"/>
</dbReference>
<keyword evidence="5 15" id="KW-0963">Cytoplasm</keyword>
<keyword evidence="6" id="KW-0597">Phosphoprotein</keyword>
<dbReference type="SUPFAM" id="SSF53254">
    <property type="entry name" value="Phosphoglycerate mutase-like"/>
    <property type="match status" value="1"/>
</dbReference>
<dbReference type="PANTHER" id="PTHR12750:SF11">
    <property type="entry name" value="INOSITOL HEXAKISPHOSPHATE AND DIPHOSPHOINOSITOL-PENTAKISPHOSPHATE KINASE 1"/>
    <property type="match status" value="1"/>
</dbReference>
<dbReference type="GO" id="GO:0006020">
    <property type="term" value="P:inositol metabolic process"/>
    <property type="evidence" value="ECO:0007669"/>
    <property type="project" value="TreeGrafter"/>
</dbReference>
<dbReference type="GO" id="GO:0032958">
    <property type="term" value="P:inositol phosphate biosynthetic process"/>
    <property type="evidence" value="ECO:0007669"/>
    <property type="project" value="TreeGrafter"/>
</dbReference>
<evidence type="ECO:0000256" key="15">
    <source>
        <dbReference type="RuleBase" id="RU365032"/>
    </source>
</evidence>
<comment type="catalytic activity">
    <reaction evidence="13">
        <text>1D-myo-inositol hexakisphosphate + ATP = 1-diphospho-1D-myo-inositol 2,3,4,5,6-pentakisphosphate + ADP</text>
        <dbReference type="Rhea" id="RHEA:37459"/>
        <dbReference type="ChEBI" id="CHEBI:30616"/>
        <dbReference type="ChEBI" id="CHEBI:58130"/>
        <dbReference type="ChEBI" id="CHEBI:74946"/>
        <dbReference type="ChEBI" id="CHEBI:456216"/>
        <dbReference type="EC" id="2.7.4.24"/>
    </reaction>
    <physiologicalReaction direction="left-to-right" evidence="13">
        <dbReference type="Rhea" id="RHEA:37460"/>
    </physiologicalReaction>
</comment>
<comment type="function">
    <text evidence="14">Bifunctional inositol kinase that acts in concert with the IP6K kinases IP6K1, IP6K2 and IP6K3 to synthesize the diphosphate group-containing inositol pyrophosphates diphosphoinositol pentakisphosphate, PP-InsP5, and bis-diphosphoinositol tetrakisphosphate, (PP)2-InsP4. PP-InsP5 and (PP)2-InsP4, also respectively called InsP7 and InsP8, regulate a variety of cellular processes, including apoptosis, vesicle trafficking, cytoskeletal dynamics, exocytosis, insulin signaling and neutrophil activation. Phosphorylates inositol hexakisphosphate (InsP6) at position 1 to produce PP-InsP5 which is in turn phosphorylated by IP6Ks to produce (PP)2-InsP4. Alternatively, phosphorylates PP-InsP5 at position 1, produced by IP6Ks from InsP6, to produce (PP)2-InsP4. Activated when cells are exposed to hyperosmotic stress.</text>
</comment>
<dbReference type="PANTHER" id="PTHR12750">
    <property type="entry name" value="DIPHOSPHOINOSITOL PENTAKISPHOSPHATE KINASE"/>
    <property type="match status" value="1"/>
</dbReference>
<evidence type="ECO:0000313" key="18">
    <source>
        <dbReference type="Ensembl" id="ENSSTUP00000044223.1"/>
    </source>
</evidence>
<evidence type="ECO:0000256" key="7">
    <source>
        <dbReference type="ARBA" id="ARBA00022679"/>
    </source>
</evidence>
<sequence>VMSEPASPGESQRCAPRFFVGCEDDESEGLEDYDGCSMRTDMELHEDADSPPERQIVVGICSMMKKSKSKPMTQILERLCRFEYITVVIFPEDVILNEPVDKWPLCDCLVSFHSKGFPLDKAVSYAELRNPLLINDLNTQYYIQDRREVYRILQQEGIDLPRYAVLNRDPDKPDECNLVEGEDHVEVNGEVFPKPFVEKPVCAEDHNVYIYYPTSAGGGSQRLFRKIGSRSSVYSPESNVRKTGSYIYEEFMPTDGTDVKVYTVGPDYAHAEARKSPALDGKVERDSEGKEIRYPVMLTAMEKLVARKVCLAFKQTVCGFDLLRANGHSYVCDVNGFSFVKNSMKYYDDCAKILGNIVMRELAPQFHIPWSIPTEAEDIPIVPTTSGTMMELRCVIAIIRHGDRTPKQKMKMEVFFELFDKYGGYKTGKLKLKKPKQLQPYEKRALLYGHFSGINRKVQITYLPHGQPKTSSEEEDTCKECPSLLLVLKWGGELTPAGRVQAEELGRAFRCMYPGGQGDYAGFPGCGLLRLHSTYRHDLKIYASDEGRVQMTAAAFAKGLLALEGELTPILVQMVKSANMNGLLDNDSDSLSGCQHRVKARLHEIMQKDQEFTEEDYDRLAPTGAASVVNSMRIVENPVMTCDQVYTLIQSLTSQIRKRLEDPKSADLQLYHSESLELMLQRWSKLERDFRMKSGRYDISKIPDIYDCVKYDVQHNATLGLEDTLELFRLSRALADIIIPQEYGINKVEKLDIAYAYCLPLVKKIQLDLQRTHEDESVNKLHPLYSRGVMSPGRHVRTRLYFTSESHVHSLLSTFRYGGLLDEEKDQQWKRAMDYLGAVSELNYMTQIVIMLYEDNNKDPSSEERFHVELHFSPGVKGCEEEEKAPMGFGFRPASAENDQKQTDPGSLEDLSRDEPDRALPLSEPMGIHRRSPLIRNRKTGSMEVLSETSSSKAGSYRLFPSCSRQSPEMKQSGLGSQCAGLFSTTVLGGSSSAPNLQDYARTHRKKFSSGSLSYKDELLSMPAVKRFSVSFAKHPTNEPLEEHHVAQLLRRFSTDANLCCPLSLDGALAHHLNQCSYHLRLFRNWLISGQDPLEYFYGFEGCSMVPSIYPLETLHNSLSLKQVDEFITAVCETGGDTCVNRSPLSLQPCVNRSPLSSQPCVNRSPLSSQPCANRSPHSPVPVRTALLTDLCEPLSSQTCVNRSPHSPVRTALLTALCEPLSSLLTALCEPLSSQPCANRSPHSPVRTALLTALCEPLSSQPCVNRSPHRPV</sequence>
<dbReference type="FunFam" id="3.40.50.11950:FF:000001">
    <property type="entry name" value="Inositol hexakisphosphate and diphosphoinositol-pentakisphosphate kinase"/>
    <property type="match status" value="1"/>
</dbReference>
<dbReference type="FunFam" id="3.30.470.20:FF:000003">
    <property type="entry name" value="Inositol hexakisphosphate and diphosphoinositol-pentakisphosphate kinase"/>
    <property type="match status" value="1"/>
</dbReference>
<evidence type="ECO:0000256" key="4">
    <source>
        <dbReference type="ARBA" id="ARBA00022475"/>
    </source>
</evidence>
<dbReference type="Pfam" id="PF18086">
    <property type="entry name" value="PPIP5K2_N"/>
    <property type="match status" value="1"/>
</dbReference>
<dbReference type="InterPro" id="IPR000560">
    <property type="entry name" value="His_Pase_clade-2"/>
</dbReference>
<evidence type="ECO:0000256" key="13">
    <source>
        <dbReference type="ARBA" id="ARBA00034629"/>
    </source>
</evidence>
<evidence type="ECO:0000256" key="5">
    <source>
        <dbReference type="ARBA" id="ARBA00022490"/>
    </source>
</evidence>
<dbReference type="GO" id="GO:0033857">
    <property type="term" value="F:5-diphosphoinositol pentakisphosphate 1-kinase activity"/>
    <property type="evidence" value="ECO:0007669"/>
    <property type="project" value="TreeGrafter"/>
</dbReference>
<dbReference type="GO" id="GO:0005886">
    <property type="term" value="C:plasma membrane"/>
    <property type="evidence" value="ECO:0007669"/>
    <property type="project" value="UniProtKB-SubCell"/>
</dbReference>
<evidence type="ECO:0000256" key="6">
    <source>
        <dbReference type="ARBA" id="ARBA00022553"/>
    </source>
</evidence>
<dbReference type="PROSITE" id="PS00616">
    <property type="entry name" value="HIS_ACID_PHOSPHAT_1"/>
    <property type="match status" value="1"/>
</dbReference>
<dbReference type="Ensembl" id="ENSSTUT00000046168.1">
    <property type="protein sequence ID" value="ENSSTUP00000044223.1"/>
    <property type="gene ID" value="ENSSTUG00000018174.1"/>
</dbReference>
<dbReference type="Gene3D" id="3.40.50.11950">
    <property type="match status" value="1"/>
</dbReference>